<evidence type="ECO:0000313" key="4">
    <source>
        <dbReference type="Proteomes" id="UP000014760"/>
    </source>
</evidence>
<feature type="domain" description="C-type lectin" evidence="1">
    <location>
        <begin position="1"/>
        <end position="119"/>
    </location>
</feature>
<dbReference type="InterPro" id="IPR050111">
    <property type="entry name" value="C-type_lectin/snaclec_domain"/>
</dbReference>
<dbReference type="STRING" id="283909.R7T9D2"/>
<dbReference type="EMBL" id="AMQN01003174">
    <property type="status" value="NOT_ANNOTATED_CDS"/>
    <property type="molecule type" value="Genomic_DNA"/>
</dbReference>
<evidence type="ECO:0000313" key="2">
    <source>
        <dbReference type="EMBL" id="ELT90058.1"/>
    </source>
</evidence>
<dbReference type="AlphaFoldDB" id="R7T9D2"/>
<dbReference type="EnsemblMetazoa" id="CapteT78577">
    <property type="protein sequence ID" value="CapteP78577"/>
    <property type="gene ID" value="CapteG78577"/>
</dbReference>
<dbReference type="OMA" id="YICAREL"/>
<evidence type="ECO:0000259" key="1">
    <source>
        <dbReference type="PROSITE" id="PS50041"/>
    </source>
</evidence>
<dbReference type="SMART" id="SM00034">
    <property type="entry name" value="CLECT"/>
    <property type="match status" value="1"/>
</dbReference>
<accession>R7T9D2</accession>
<dbReference type="InterPro" id="IPR016186">
    <property type="entry name" value="C-type_lectin-like/link_sf"/>
</dbReference>
<protein>
    <recommendedName>
        <fullName evidence="1">C-type lectin domain-containing protein</fullName>
    </recommendedName>
</protein>
<dbReference type="Gene3D" id="3.10.100.10">
    <property type="entry name" value="Mannose-Binding Protein A, subunit A"/>
    <property type="match status" value="1"/>
</dbReference>
<reference evidence="2 4" key="2">
    <citation type="journal article" date="2013" name="Nature">
        <title>Insights into bilaterian evolution from three spiralian genomes.</title>
        <authorList>
            <person name="Simakov O."/>
            <person name="Marletaz F."/>
            <person name="Cho S.J."/>
            <person name="Edsinger-Gonzales E."/>
            <person name="Havlak P."/>
            <person name="Hellsten U."/>
            <person name="Kuo D.H."/>
            <person name="Larsson T."/>
            <person name="Lv J."/>
            <person name="Arendt D."/>
            <person name="Savage R."/>
            <person name="Osoegawa K."/>
            <person name="de Jong P."/>
            <person name="Grimwood J."/>
            <person name="Chapman J.A."/>
            <person name="Shapiro H."/>
            <person name="Aerts A."/>
            <person name="Otillar R.P."/>
            <person name="Terry A.Y."/>
            <person name="Boore J.L."/>
            <person name="Grigoriev I.V."/>
            <person name="Lindberg D.R."/>
            <person name="Seaver E.C."/>
            <person name="Weisblat D.A."/>
            <person name="Putnam N.H."/>
            <person name="Rokhsar D.S."/>
        </authorList>
    </citation>
    <scope>NUCLEOTIDE SEQUENCE</scope>
    <source>
        <strain evidence="2 4">I ESC-2004</strain>
    </source>
</reference>
<feature type="non-terminal residue" evidence="2">
    <location>
        <position position="1"/>
    </location>
</feature>
<dbReference type="Proteomes" id="UP000014760">
    <property type="component" value="Unassembled WGS sequence"/>
</dbReference>
<organism evidence="2">
    <name type="scientific">Capitella teleta</name>
    <name type="common">Polychaete worm</name>
    <dbReference type="NCBI Taxonomy" id="283909"/>
    <lineage>
        <taxon>Eukaryota</taxon>
        <taxon>Metazoa</taxon>
        <taxon>Spiralia</taxon>
        <taxon>Lophotrochozoa</taxon>
        <taxon>Annelida</taxon>
        <taxon>Polychaeta</taxon>
        <taxon>Sedentaria</taxon>
        <taxon>Scolecida</taxon>
        <taxon>Capitellidae</taxon>
        <taxon>Capitella</taxon>
    </lineage>
</organism>
<reference evidence="3" key="3">
    <citation type="submission" date="2015-06" db="UniProtKB">
        <authorList>
            <consortium name="EnsemblMetazoa"/>
        </authorList>
    </citation>
    <scope>IDENTIFICATION</scope>
</reference>
<name>R7T9D2_CAPTE</name>
<keyword evidence="4" id="KW-1185">Reference proteome</keyword>
<dbReference type="PROSITE" id="PS50041">
    <property type="entry name" value="C_TYPE_LECTIN_2"/>
    <property type="match status" value="1"/>
</dbReference>
<dbReference type="Pfam" id="PF00059">
    <property type="entry name" value="Lectin_C"/>
    <property type="match status" value="1"/>
</dbReference>
<dbReference type="EMBL" id="KB311062">
    <property type="protein sequence ID" value="ELT90058.1"/>
    <property type="molecule type" value="Genomic_DNA"/>
</dbReference>
<dbReference type="SUPFAM" id="SSF56436">
    <property type="entry name" value="C-type lectin-like"/>
    <property type="match status" value="1"/>
</dbReference>
<dbReference type="InterPro" id="IPR016187">
    <property type="entry name" value="CTDL_fold"/>
</dbReference>
<dbReference type="PANTHER" id="PTHR22803">
    <property type="entry name" value="MANNOSE, PHOSPHOLIPASE, LECTIN RECEPTOR RELATED"/>
    <property type="match status" value="1"/>
</dbReference>
<dbReference type="InterPro" id="IPR001304">
    <property type="entry name" value="C-type_lectin-like"/>
</dbReference>
<proteinExistence type="predicted"/>
<sequence length="124" mass="14189">GDRYFQLVRQEDTYYDAEDTCQKLGGHLASVHNSEEDSQIKYYLKKSGKVRIGGTDRDSEGSWLWTDGTQWDYNGWGAGEPNTKPKDGDSLIYKKDKNAIDKRAWYDYGTRSKLPYLCASESCP</sequence>
<reference evidence="4" key="1">
    <citation type="submission" date="2012-12" db="EMBL/GenBank/DDBJ databases">
        <authorList>
            <person name="Hellsten U."/>
            <person name="Grimwood J."/>
            <person name="Chapman J.A."/>
            <person name="Shapiro H."/>
            <person name="Aerts A."/>
            <person name="Otillar R.P."/>
            <person name="Terry A.Y."/>
            <person name="Boore J.L."/>
            <person name="Simakov O."/>
            <person name="Marletaz F."/>
            <person name="Cho S.-J."/>
            <person name="Edsinger-Gonzales E."/>
            <person name="Havlak P."/>
            <person name="Kuo D.-H."/>
            <person name="Larsson T."/>
            <person name="Lv J."/>
            <person name="Arendt D."/>
            <person name="Savage R."/>
            <person name="Osoegawa K."/>
            <person name="de Jong P."/>
            <person name="Lindberg D.R."/>
            <person name="Seaver E.C."/>
            <person name="Weisblat D.A."/>
            <person name="Putnam N.H."/>
            <person name="Grigoriev I.V."/>
            <person name="Rokhsar D.S."/>
        </authorList>
    </citation>
    <scope>NUCLEOTIDE SEQUENCE</scope>
    <source>
        <strain evidence="4">I ESC-2004</strain>
    </source>
</reference>
<evidence type="ECO:0000313" key="3">
    <source>
        <dbReference type="EnsemblMetazoa" id="CapteP78577"/>
    </source>
</evidence>
<dbReference type="OrthoDB" id="6110161at2759"/>
<dbReference type="HOGENOM" id="CLU_049894_10_1_1"/>
<feature type="non-terminal residue" evidence="2">
    <location>
        <position position="124"/>
    </location>
</feature>
<dbReference type="CDD" id="cd00037">
    <property type="entry name" value="CLECT"/>
    <property type="match status" value="1"/>
</dbReference>
<gene>
    <name evidence="2" type="ORF">CAPTEDRAFT_78577</name>
</gene>